<comment type="caution">
    <text evidence="2">The sequence shown here is derived from an EMBL/GenBank/DDBJ whole genome shotgun (WGS) entry which is preliminary data.</text>
</comment>
<evidence type="ECO:0000313" key="2">
    <source>
        <dbReference type="EMBL" id="KER34790.1"/>
    </source>
</evidence>
<dbReference type="Proteomes" id="UP000028135">
    <property type="component" value="Unassembled WGS sequence"/>
</dbReference>
<dbReference type="InterPro" id="IPR002513">
    <property type="entry name" value="Tn3_Tnp_DDE_dom"/>
</dbReference>
<feature type="domain" description="Tn3 transposase DDE" evidence="1">
    <location>
        <begin position="2"/>
        <end position="57"/>
    </location>
</feature>
<accession>A0A8E1C133</accession>
<proteinExistence type="predicted"/>
<dbReference type="EMBL" id="JANF02000092">
    <property type="protein sequence ID" value="KER34790.1"/>
    <property type="molecule type" value="Genomic_DNA"/>
</dbReference>
<protein>
    <recommendedName>
        <fullName evidence="1">Tn3 transposase DDE domain-containing protein</fullName>
    </recommendedName>
</protein>
<evidence type="ECO:0000313" key="3">
    <source>
        <dbReference type="Proteomes" id="UP000028135"/>
    </source>
</evidence>
<dbReference type="AlphaFoldDB" id="A0A8E1C133"/>
<organism evidence="2 3">
    <name type="scientific">Sphingobium indicum F2</name>
    <dbReference type="NCBI Taxonomy" id="1450518"/>
    <lineage>
        <taxon>Bacteria</taxon>
        <taxon>Pseudomonadati</taxon>
        <taxon>Pseudomonadota</taxon>
        <taxon>Alphaproteobacteria</taxon>
        <taxon>Sphingomonadales</taxon>
        <taxon>Sphingomonadaceae</taxon>
        <taxon>Sphingobium</taxon>
    </lineage>
</organism>
<name>A0A8E1C133_9SPHN</name>
<sequence length="79" mass="8701">MRAAALNLVTAAIILFNCRYLGRALAELEKRGTKLDPTLISQLSPLGWDRINLTGDYVWSDGIELDADGLMPLKLANRS</sequence>
<dbReference type="GO" id="GO:0004803">
    <property type="term" value="F:transposase activity"/>
    <property type="evidence" value="ECO:0007669"/>
    <property type="project" value="InterPro"/>
</dbReference>
<reference evidence="2 3" key="1">
    <citation type="submission" date="2014-05" db="EMBL/GenBank/DDBJ databases">
        <title>Genome Announcement of Sphingobium lucknowense F2.</title>
        <authorList>
            <person name="Lal R."/>
            <person name="Negi V."/>
            <person name="Lata P."/>
            <person name="Sangwan N."/>
            <person name="Gupta S.K."/>
            <person name="Rao D.L.N."/>
            <person name="Das S."/>
        </authorList>
    </citation>
    <scope>NUCLEOTIDE SEQUENCE [LARGE SCALE GENOMIC DNA]</scope>
    <source>
        <strain evidence="2 3">F2</strain>
    </source>
</reference>
<evidence type="ECO:0000259" key="1">
    <source>
        <dbReference type="Pfam" id="PF01526"/>
    </source>
</evidence>
<dbReference type="GO" id="GO:0006313">
    <property type="term" value="P:DNA transposition"/>
    <property type="evidence" value="ECO:0007669"/>
    <property type="project" value="InterPro"/>
</dbReference>
<dbReference type="Pfam" id="PF01526">
    <property type="entry name" value="DDE_Tnp_Tn3"/>
    <property type="match status" value="1"/>
</dbReference>
<gene>
    <name evidence="2" type="ORF">AL00_19700</name>
</gene>